<organism evidence="2 3">
    <name type="scientific">Astrephomene gubernaculifera</name>
    <dbReference type="NCBI Taxonomy" id="47775"/>
    <lineage>
        <taxon>Eukaryota</taxon>
        <taxon>Viridiplantae</taxon>
        <taxon>Chlorophyta</taxon>
        <taxon>core chlorophytes</taxon>
        <taxon>Chlorophyceae</taxon>
        <taxon>CS clade</taxon>
        <taxon>Chlamydomonadales</taxon>
        <taxon>Astrephomenaceae</taxon>
        <taxon>Astrephomene</taxon>
    </lineage>
</organism>
<proteinExistence type="predicted"/>
<evidence type="ECO:0000313" key="3">
    <source>
        <dbReference type="Proteomes" id="UP001054857"/>
    </source>
</evidence>
<reference evidence="2 3" key="1">
    <citation type="journal article" date="2021" name="Sci. Rep.">
        <title>Genome sequencing of the multicellular alga Astrephomene provides insights into convergent evolution of germ-soma differentiation.</title>
        <authorList>
            <person name="Yamashita S."/>
            <person name="Yamamoto K."/>
            <person name="Matsuzaki R."/>
            <person name="Suzuki S."/>
            <person name="Yamaguchi H."/>
            <person name="Hirooka S."/>
            <person name="Minakuchi Y."/>
            <person name="Miyagishima S."/>
            <person name="Kawachi M."/>
            <person name="Toyoda A."/>
            <person name="Nozaki H."/>
        </authorList>
    </citation>
    <scope>NUCLEOTIDE SEQUENCE [LARGE SCALE GENOMIC DNA]</scope>
    <source>
        <strain evidence="2 3">NIES-4017</strain>
    </source>
</reference>
<keyword evidence="3" id="KW-1185">Reference proteome</keyword>
<sequence>GYLQAAAAQHSGPSALSSASSPQAAGLLWGALSTARGSNDWPILHQALMSCTASHTTQQLMQSMYGSNASRHSRGPTGLTPLEIARLLGSRASVDSLATRQPSYGESPHSAFNGGLGPLSAGSPAGPGSQLLLHPTAPSGGPPTNLQNLFIRTLTGDSDSPSLQPLALPLQLHQSQHGRL</sequence>
<dbReference type="AlphaFoldDB" id="A0AAD3DEJ3"/>
<evidence type="ECO:0000256" key="1">
    <source>
        <dbReference type="SAM" id="MobiDB-lite"/>
    </source>
</evidence>
<feature type="region of interest" description="Disordered" evidence="1">
    <location>
        <begin position="98"/>
        <end position="146"/>
    </location>
</feature>
<name>A0AAD3DEJ3_9CHLO</name>
<accession>A0AAD3DEJ3</accession>
<comment type="caution">
    <text evidence="2">The sequence shown here is derived from an EMBL/GenBank/DDBJ whole genome shotgun (WGS) entry which is preliminary data.</text>
</comment>
<evidence type="ECO:0000313" key="2">
    <source>
        <dbReference type="EMBL" id="GFR40330.1"/>
    </source>
</evidence>
<protein>
    <submittedName>
        <fullName evidence="2">Uncharacterized protein</fullName>
    </submittedName>
</protein>
<feature type="non-terminal residue" evidence="2">
    <location>
        <position position="180"/>
    </location>
</feature>
<feature type="compositionally biased region" description="Low complexity" evidence="1">
    <location>
        <begin position="118"/>
        <end position="129"/>
    </location>
</feature>
<feature type="non-terminal residue" evidence="2">
    <location>
        <position position="1"/>
    </location>
</feature>
<dbReference type="Proteomes" id="UP001054857">
    <property type="component" value="Unassembled WGS sequence"/>
</dbReference>
<dbReference type="EMBL" id="BMAR01000001">
    <property type="protein sequence ID" value="GFR40330.1"/>
    <property type="molecule type" value="Genomic_DNA"/>
</dbReference>
<gene>
    <name evidence="2" type="ORF">Agub_g872</name>
</gene>